<dbReference type="InterPro" id="IPR036259">
    <property type="entry name" value="MFS_trans_sf"/>
</dbReference>
<comment type="subcellular location">
    <subcellularLocation>
        <location evidence="1">Cell membrane</location>
        <topology evidence="1">Multi-pass membrane protein</topology>
    </subcellularLocation>
</comment>
<dbReference type="GO" id="GO:0022857">
    <property type="term" value="F:transmembrane transporter activity"/>
    <property type="evidence" value="ECO:0007669"/>
    <property type="project" value="InterPro"/>
</dbReference>
<dbReference type="Pfam" id="PF07690">
    <property type="entry name" value="MFS_1"/>
    <property type="match status" value="1"/>
</dbReference>
<dbReference type="PANTHER" id="PTHR43124:SF3">
    <property type="entry name" value="CHLORAMPHENICOL EFFLUX PUMP RV0191"/>
    <property type="match status" value="1"/>
</dbReference>
<feature type="transmembrane region" description="Helical" evidence="6">
    <location>
        <begin position="302"/>
        <end position="322"/>
    </location>
</feature>
<reference evidence="8 9" key="1">
    <citation type="submission" date="2020-04" db="EMBL/GenBank/DDBJ databases">
        <authorList>
            <person name="De Canck E."/>
        </authorList>
    </citation>
    <scope>NUCLEOTIDE SEQUENCE [LARGE SCALE GENOMIC DNA]</scope>
    <source>
        <strain evidence="8 9">LMG 26845</strain>
    </source>
</reference>
<protein>
    <submittedName>
        <fullName evidence="8">Sialic acid transporter NanT</fullName>
    </submittedName>
</protein>
<accession>A0A6J4ZHA0</accession>
<organism evidence="8 9">
    <name type="scientific">Achromobacter insuavis</name>
    <dbReference type="NCBI Taxonomy" id="1287735"/>
    <lineage>
        <taxon>Bacteria</taxon>
        <taxon>Pseudomonadati</taxon>
        <taxon>Pseudomonadota</taxon>
        <taxon>Betaproteobacteria</taxon>
        <taxon>Burkholderiales</taxon>
        <taxon>Alcaligenaceae</taxon>
        <taxon>Achromobacter</taxon>
    </lineage>
</organism>
<dbReference type="InterPro" id="IPR020846">
    <property type="entry name" value="MFS_dom"/>
</dbReference>
<dbReference type="PANTHER" id="PTHR43124">
    <property type="entry name" value="PURINE EFFLUX PUMP PBUE"/>
    <property type="match status" value="1"/>
</dbReference>
<dbReference type="InterPro" id="IPR011701">
    <property type="entry name" value="MFS"/>
</dbReference>
<feature type="transmembrane region" description="Helical" evidence="6">
    <location>
        <begin position="279"/>
        <end position="296"/>
    </location>
</feature>
<feature type="domain" description="Major facilitator superfamily (MFS) profile" evidence="7">
    <location>
        <begin position="10"/>
        <end position="395"/>
    </location>
</feature>
<evidence type="ECO:0000313" key="9">
    <source>
        <dbReference type="Proteomes" id="UP000507979"/>
    </source>
</evidence>
<dbReference type="GeneID" id="92895959"/>
<dbReference type="AlphaFoldDB" id="A0A6J4ZHA0"/>
<feature type="transmembrane region" description="Helical" evidence="6">
    <location>
        <begin position="105"/>
        <end position="127"/>
    </location>
</feature>
<evidence type="ECO:0000256" key="3">
    <source>
        <dbReference type="ARBA" id="ARBA00022692"/>
    </source>
</evidence>
<dbReference type="RefSeq" id="WP_231689868.1">
    <property type="nucleotide sequence ID" value="NZ_CADIJR010000001.1"/>
</dbReference>
<keyword evidence="4 6" id="KW-1133">Transmembrane helix</keyword>
<gene>
    <name evidence="8" type="primary">nanT_1</name>
    <name evidence="8" type="ORF">LMG26845_00127</name>
</gene>
<evidence type="ECO:0000256" key="6">
    <source>
        <dbReference type="SAM" id="Phobius"/>
    </source>
</evidence>
<dbReference type="SUPFAM" id="SSF103473">
    <property type="entry name" value="MFS general substrate transporter"/>
    <property type="match status" value="1"/>
</dbReference>
<feature type="transmembrane region" description="Helical" evidence="6">
    <location>
        <begin position="165"/>
        <end position="183"/>
    </location>
</feature>
<dbReference type="GO" id="GO:0005886">
    <property type="term" value="C:plasma membrane"/>
    <property type="evidence" value="ECO:0007669"/>
    <property type="project" value="UniProtKB-SubCell"/>
</dbReference>
<sequence>MQTRRYALGMFAVLLFSYVINAIDRQLFSVLATDVRNALGLTLPQVGLASTVFTLGMGLAGIPTGYLLGKVSRKSVTLIGLVIFSVATFLTAYAKGLPDLLAYRFISGLGEAMQLTALLAIGTSYFLQHRAVAASSLNFTFGIGAIIGPNLGAAILAASHWQMPFIVFGLSGIIAIILIVPLVKPWFSEAQALPTQAEDTASPAAGTSLWARTPVMLAIATAFAGLSIYGYLGLYPTYLREALGFSPKQAAGAVSFYGLGALLSLLGGWLGDRYDYRKLLFGSLLLSALAGGLLFTDLEKSLSAHAAMSFIFGAAISGMVYANLSAGIIKSVSRAKAAQASGLFVASLYVPAAFAGYLLGQLKLTLGWTQAGILQVTGCAILAALFSIAAGVRRPDPIPTTTTSAP</sequence>
<feature type="transmembrane region" description="Helical" evidence="6">
    <location>
        <begin position="343"/>
        <end position="360"/>
    </location>
</feature>
<evidence type="ECO:0000256" key="5">
    <source>
        <dbReference type="ARBA" id="ARBA00023136"/>
    </source>
</evidence>
<feature type="transmembrane region" description="Helical" evidence="6">
    <location>
        <begin position="46"/>
        <end position="68"/>
    </location>
</feature>
<evidence type="ECO:0000259" key="7">
    <source>
        <dbReference type="PROSITE" id="PS50850"/>
    </source>
</evidence>
<feature type="transmembrane region" description="Helical" evidence="6">
    <location>
        <begin position="215"/>
        <end position="238"/>
    </location>
</feature>
<dbReference type="Gene3D" id="1.20.1250.20">
    <property type="entry name" value="MFS general substrate transporter like domains"/>
    <property type="match status" value="2"/>
</dbReference>
<keyword evidence="9" id="KW-1185">Reference proteome</keyword>
<keyword evidence="2" id="KW-1003">Cell membrane</keyword>
<evidence type="ECO:0000256" key="2">
    <source>
        <dbReference type="ARBA" id="ARBA00022475"/>
    </source>
</evidence>
<feature type="transmembrane region" description="Helical" evidence="6">
    <location>
        <begin position="250"/>
        <end position="270"/>
    </location>
</feature>
<dbReference type="EMBL" id="CADIJR010000001">
    <property type="protein sequence ID" value="CAB3623798.1"/>
    <property type="molecule type" value="Genomic_DNA"/>
</dbReference>
<feature type="transmembrane region" description="Helical" evidence="6">
    <location>
        <begin position="139"/>
        <end position="159"/>
    </location>
</feature>
<proteinExistence type="predicted"/>
<evidence type="ECO:0000256" key="1">
    <source>
        <dbReference type="ARBA" id="ARBA00004651"/>
    </source>
</evidence>
<dbReference type="InterPro" id="IPR050189">
    <property type="entry name" value="MFS_Efflux_Transporters"/>
</dbReference>
<feature type="transmembrane region" description="Helical" evidence="6">
    <location>
        <begin position="75"/>
        <end position="93"/>
    </location>
</feature>
<evidence type="ECO:0000256" key="4">
    <source>
        <dbReference type="ARBA" id="ARBA00022989"/>
    </source>
</evidence>
<dbReference type="Proteomes" id="UP000507979">
    <property type="component" value="Unassembled WGS sequence"/>
</dbReference>
<name>A0A6J4ZHA0_9BURK</name>
<evidence type="ECO:0000313" key="8">
    <source>
        <dbReference type="EMBL" id="CAB3623798.1"/>
    </source>
</evidence>
<keyword evidence="3 6" id="KW-0812">Transmembrane</keyword>
<dbReference type="PROSITE" id="PS50850">
    <property type="entry name" value="MFS"/>
    <property type="match status" value="1"/>
</dbReference>
<keyword evidence="5 6" id="KW-0472">Membrane</keyword>
<feature type="transmembrane region" description="Helical" evidence="6">
    <location>
        <begin position="372"/>
        <end position="392"/>
    </location>
</feature>